<accession>A0AAD7PZW9</accession>
<keyword evidence="2" id="KW-0808">Transferase</keyword>
<evidence type="ECO:0000313" key="3">
    <source>
        <dbReference type="Proteomes" id="UP001163823"/>
    </source>
</evidence>
<keyword evidence="3" id="KW-1185">Reference proteome</keyword>
<reference evidence="2" key="1">
    <citation type="journal article" date="2023" name="Science">
        <title>Elucidation of the pathway for biosynthesis of saponin adjuvants from the soapbark tree.</title>
        <authorList>
            <person name="Reed J."/>
            <person name="Orme A."/>
            <person name="El-Demerdash A."/>
            <person name="Owen C."/>
            <person name="Martin L.B.B."/>
            <person name="Misra R.C."/>
            <person name="Kikuchi S."/>
            <person name="Rejzek M."/>
            <person name="Martin A.C."/>
            <person name="Harkess A."/>
            <person name="Leebens-Mack J."/>
            <person name="Louveau T."/>
            <person name="Stephenson M.J."/>
            <person name="Osbourn A."/>
        </authorList>
    </citation>
    <scope>NUCLEOTIDE SEQUENCE</scope>
    <source>
        <strain evidence="2">S10</strain>
    </source>
</reference>
<organism evidence="2 3">
    <name type="scientific">Quillaja saponaria</name>
    <name type="common">Soap bark tree</name>
    <dbReference type="NCBI Taxonomy" id="32244"/>
    <lineage>
        <taxon>Eukaryota</taxon>
        <taxon>Viridiplantae</taxon>
        <taxon>Streptophyta</taxon>
        <taxon>Embryophyta</taxon>
        <taxon>Tracheophyta</taxon>
        <taxon>Spermatophyta</taxon>
        <taxon>Magnoliopsida</taxon>
        <taxon>eudicotyledons</taxon>
        <taxon>Gunneridae</taxon>
        <taxon>Pentapetalae</taxon>
        <taxon>rosids</taxon>
        <taxon>fabids</taxon>
        <taxon>Fabales</taxon>
        <taxon>Quillajaceae</taxon>
        <taxon>Quillaja</taxon>
    </lineage>
</organism>
<evidence type="ECO:0000256" key="1">
    <source>
        <dbReference type="SAM" id="SignalP"/>
    </source>
</evidence>
<protein>
    <submittedName>
        <fullName evidence="2">Phosphatidylinositol N-acetylglucosaminyltransferase subunit GPI1</fullName>
    </submittedName>
</protein>
<sequence length="262" mass="29685">MYIYIHTYVFHLFVSLFHVVRGDAEFPSGIWFEIVCCGGNGIGYLELDCADDIFSPSKNLPQRKDASREKSTILVSVLHSNFLSVGHVMFPHYQYGFSRVPNSFVSTSANGILSGRRHILVLLDPEIHEELQEVVTQQAQDEESDQITRDEILLKLIGNNSGYFYGKCAEKTVTSKRSRQGNIEKEVQRFVDLRLEQTKEALYENIKEDIKVKVRAEVQAEVHDVKAEVKAQFQAEFDVMFKACMSSLFGSFGASNSLISLL</sequence>
<dbReference type="PANTHER" id="PTHR47555">
    <property type="entry name" value="N-ACETYLGLUCOSAMINYL TRANSFERASE COMPONENT FAMILY PROTEIN / GPI1 FAMILY PROTEIN"/>
    <property type="match status" value="1"/>
</dbReference>
<name>A0AAD7PZW9_QUISA</name>
<keyword evidence="2" id="KW-0328">Glycosyltransferase</keyword>
<evidence type="ECO:0000313" key="2">
    <source>
        <dbReference type="EMBL" id="KAJ7972166.1"/>
    </source>
</evidence>
<dbReference type="AlphaFoldDB" id="A0AAD7PZW9"/>
<dbReference type="KEGG" id="qsa:O6P43_010098"/>
<dbReference type="GO" id="GO:0016757">
    <property type="term" value="F:glycosyltransferase activity"/>
    <property type="evidence" value="ECO:0007669"/>
    <property type="project" value="UniProtKB-KW"/>
</dbReference>
<dbReference type="Proteomes" id="UP001163823">
    <property type="component" value="Chromosome 4"/>
</dbReference>
<comment type="caution">
    <text evidence="2">The sequence shown here is derived from an EMBL/GenBank/DDBJ whole genome shotgun (WGS) entry which is preliminary data.</text>
</comment>
<feature type="signal peptide" evidence="1">
    <location>
        <begin position="1"/>
        <end position="22"/>
    </location>
</feature>
<keyword evidence="1" id="KW-0732">Signal</keyword>
<dbReference type="EMBL" id="JARAOO010000004">
    <property type="protein sequence ID" value="KAJ7972166.1"/>
    <property type="molecule type" value="Genomic_DNA"/>
</dbReference>
<feature type="chain" id="PRO_5042226459" evidence="1">
    <location>
        <begin position="23"/>
        <end position="262"/>
    </location>
</feature>
<proteinExistence type="predicted"/>
<dbReference type="PANTHER" id="PTHR47555:SF2">
    <property type="entry name" value="N-ACETYLGLUCOSAMINYL TRANSFERASE COMPONENT FAMILY PROTEIN _ GPI1 FAMILY PROTEIN"/>
    <property type="match status" value="1"/>
</dbReference>
<gene>
    <name evidence="2" type="ORF">O6P43_010098</name>
</gene>